<evidence type="ECO:0000256" key="1">
    <source>
        <dbReference type="SAM" id="Phobius"/>
    </source>
</evidence>
<keyword evidence="1" id="KW-0472">Membrane</keyword>
<dbReference type="Gene3D" id="1.10.3730.20">
    <property type="match status" value="1"/>
</dbReference>
<keyword evidence="3" id="KW-1185">Reference proteome</keyword>
<name>A0A2S8S9U4_9RHOB</name>
<evidence type="ECO:0000313" key="2">
    <source>
        <dbReference type="EMBL" id="PQV57543.1"/>
    </source>
</evidence>
<comment type="caution">
    <text evidence="2">The sequence shown here is derived from an EMBL/GenBank/DDBJ whole genome shotgun (WGS) entry which is preliminary data.</text>
</comment>
<proteinExistence type="predicted"/>
<dbReference type="AlphaFoldDB" id="A0A2S8S9U4"/>
<sequence length="111" mass="12009">MPALIGYALCFVATLVVIAGDYYIKLAVDRGHSLQSPVFLLGCSLYALSAIGWFLAMRHISLAQTGVAFSIFSLLALCAMGVVFFEERLETREILGICLAVCSMLLMARVA</sequence>
<gene>
    <name evidence="2" type="ORF">LX70_01349</name>
</gene>
<keyword evidence="1" id="KW-1133">Transmembrane helix</keyword>
<dbReference type="RefSeq" id="WP_105513784.1">
    <property type="nucleotide sequence ID" value="NZ_PVEP01000002.1"/>
</dbReference>
<feature type="transmembrane region" description="Helical" evidence="1">
    <location>
        <begin position="6"/>
        <end position="24"/>
    </location>
</feature>
<organism evidence="2 3">
    <name type="scientific">Albidovulum denitrificans</name>
    <dbReference type="NCBI Taxonomy" id="404881"/>
    <lineage>
        <taxon>Bacteria</taxon>
        <taxon>Pseudomonadati</taxon>
        <taxon>Pseudomonadota</taxon>
        <taxon>Alphaproteobacteria</taxon>
        <taxon>Rhodobacterales</taxon>
        <taxon>Paracoccaceae</taxon>
        <taxon>Albidovulum</taxon>
    </lineage>
</organism>
<dbReference type="SUPFAM" id="SSF103481">
    <property type="entry name" value="Multidrug resistance efflux transporter EmrE"/>
    <property type="match status" value="1"/>
</dbReference>
<feature type="transmembrane region" description="Helical" evidence="1">
    <location>
        <begin position="62"/>
        <end position="85"/>
    </location>
</feature>
<dbReference type="EMBL" id="PVEP01000002">
    <property type="protein sequence ID" value="PQV57543.1"/>
    <property type="molecule type" value="Genomic_DNA"/>
</dbReference>
<dbReference type="OrthoDB" id="7874882at2"/>
<accession>A0A2S8S9U4</accession>
<feature type="transmembrane region" description="Helical" evidence="1">
    <location>
        <begin position="36"/>
        <end position="56"/>
    </location>
</feature>
<keyword evidence="1" id="KW-0812">Transmembrane</keyword>
<dbReference type="InterPro" id="IPR037185">
    <property type="entry name" value="EmrE-like"/>
</dbReference>
<reference evidence="2 3" key="1">
    <citation type="submission" date="2018-02" db="EMBL/GenBank/DDBJ databases">
        <title>Genomic Encyclopedia of Archaeal and Bacterial Type Strains, Phase II (KMG-II): from individual species to whole genera.</title>
        <authorList>
            <person name="Goeker M."/>
        </authorList>
    </citation>
    <scope>NUCLEOTIDE SEQUENCE [LARGE SCALE GENOMIC DNA]</scope>
    <source>
        <strain evidence="2 3">DSM 18921</strain>
    </source>
</reference>
<dbReference type="Proteomes" id="UP000238338">
    <property type="component" value="Unassembled WGS sequence"/>
</dbReference>
<evidence type="ECO:0000313" key="3">
    <source>
        <dbReference type="Proteomes" id="UP000238338"/>
    </source>
</evidence>
<protein>
    <submittedName>
        <fullName evidence="2">Undecaprenyl phosphate-alpha-L-ara4N flippase subunit ArnF</fullName>
    </submittedName>
</protein>